<evidence type="ECO:0000313" key="12">
    <source>
        <dbReference type="EMBL" id="ACI18183.1"/>
    </source>
</evidence>
<dbReference type="SMART" id="SM00862">
    <property type="entry name" value="Trans_reg_C"/>
    <property type="match status" value="1"/>
</dbReference>
<dbReference type="AlphaFoldDB" id="B5Y819"/>
<dbReference type="GO" id="GO:0005829">
    <property type="term" value="C:cytosol"/>
    <property type="evidence" value="ECO:0007669"/>
    <property type="project" value="TreeGrafter"/>
</dbReference>
<evidence type="ECO:0000259" key="10">
    <source>
        <dbReference type="PROSITE" id="PS50110"/>
    </source>
</evidence>
<dbReference type="PROSITE" id="PS50110">
    <property type="entry name" value="RESPONSE_REGULATORY"/>
    <property type="match status" value="1"/>
</dbReference>
<protein>
    <recommendedName>
        <fullName evidence="1">Phosphate regulon transcriptional regulatory protein PhoB</fullName>
    </recommendedName>
</protein>
<evidence type="ECO:0000313" key="13">
    <source>
        <dbReference type="Proteomes" id="UP000001732"/>
    </source>
</evidence>
<evidence type="ECO:0000256" key="7">
    <source>
        <dbReference type="ARBA" id="ARBA00024735"/>
    </source>
</evidence>
<dbReference type="InterPro" id="IPR039420">
    <property type="entry name" value="WalR-like"/>
</dbReference>
<dbReference type="InterPro" id="IPR001867">
    <property type="entry name" value="OmpR/PhoB-type_DNA-bd"/>
</dbReference>
<dbReference type="SUPFAM" id="SSF46894">
    <property type="entry name" value="C-terminal effector domain of the bipartite response regulators"/>
    <property type="match status" value="1"/>
</dbReference>
<dbReference type="KEGG" id="cpo:COPRO5265_0561"/>
<dbReference type="Pfam" id="PF00486">
    <property type="entry name" value="Trans_reg_C"/>
    <property type="match status" value="1"/>
</dbReference>
<dbReference type="EMBL" id="CP001145">
    <property type="protein sequence ID" value="ACI18183.1"/>
    <property type="molecule type" value="Genomic_DNA"/>
</dbReference>
<dbReference type="SUPFAM" id="SSF52172">
    <property type="entry name" value="CheY-like"/>
    <property type="match status" value="1"/>
</dbReference>
<dbReference type="RefSeq" id="WP_012544833.1">
    <property type="nucleotide sequence ID" value="NC_011295.1"/>
</dbReference>
<proteinExistence type="predicted"/>
<evidence type="ECO:0000256" key="9">
    <source>
        <dbReference type="PROSITE-ProRule" id="PRU01091"/>
    </source>
</evidence>
<comment type="function">
    <text evidence="7">This protein is a positive regulator for the phosphate regulon. Transcription of this operon is positively regulated by PhoB and PhoR when phosphate is limited.</text>
</comment>
<evidence type="ECO:0000256" key="6">
    <source>
        <dbReference type="ARBA" id="ARBA00023163"/>
    </source>
</evidence>
<keyword evidence="5 9" id="KW-0238">DNA-binding</keyword>
<dbReference type="STRING" id="309798.COPRO5265_0561"/>
<evidence type="ECO:0000256" key="2">
    <source>
        <dbReference type="ARBA" id="ARBA00022553"/>
    </source>
</evidence>
<organism evidence="12 13">
    <name type="scientific">Coprothermobacter proteolyticus (strain ATCC 35245 / DSM 5265 / OCM 4 / BT)</name>
    <dbReference type="NCBI Taxonomy" id="309798"/>
    <lineage>
        <taxon>Bacteria</taxon>
        <taxon>Pseudomonadati</taxon>
        <taxon>Coprothermobacterota</taxon>
        <taxon>Coprothermobacteria</taxon>
        <taxon>Coprothermobacterales</taxon>
        <taxon>Coprothermobacteraceae</taxon>
        <taxon>Coprothermobacter</taxon>
    </lineage>
</organism>
<dbReference type="OrthoDB" id="9790442at2"/>
<evidence type="ECO:0000259" key="11">
    <source>
        <dbReference type="PROSITE" id="PS51755"/>
    </source>
</evidence>
<gene>
    <name evidence="12" type="primary">yycF</name>
    <name evidence="12" type="ordered locus">COPRO5265_0561</name>
</gene>
<accession>B5Y819</accession>
<dbReference type="InterPro" id="IPR036388">
    <property type="entry name" value="WH-like_DNA-bd_sf"/>
</dbReference>
<reference evidence="12 13" key="2">
    <citation type="journal article" date="2014" name="Genome Announc.">
        <title>Complete Genome Sequence of Coprothermobacter proteolyticus DSM 5265.</title>
        <authorList>
            <person name="Alexiev A."/>
            <person name="Coil D.A."/>
            <person name="Badger J.H."/>
            <person name="Enticknap J."/>
            <person name="Ward N."/>
            <person name="Robb F.T."/>
            <person name="Eisen J.A."/>
        </authorList>
    </citation>
    <scope>NUCLEOTIDE SEQUENCE [LARGE SCALE GENOMIC DNA]</scope>
    <source>
        <strain evidence="13">ATCC 35245 / DSM 5265 / OCM 4 / BT</strain>
    </source>
</reference>
<dbReference type="PROSITE" id="PS51755">
    <property type="entry name" value="OMPR_PHOB"/>
    <property type="match status" value="1"/>
</dbReference>
<dbReference type="Gene3D" id="1.10.10.10">
    <property type="entry name" value="Winged helix-like DNA-binding domain superfamily/Winged helix DNA-binding domain"/>
    <property type="match status" value="1"/>
</dbReference>
<feature type="domain" description="OmpR/PhoB-type" evidence="11">
    <location>
        <begin position="132"/>
        <end position="231"/>
    </location>
</feature>
<dbReference type="PANTHER" id="PTHR48111:SF40">
    <property type="entry name" value="PHOSPHATE REGULON TRANSCRIPTIONAL REGULATORY PROTEIN PHOB"/>
    <property type="match status" value="1"/>
</dbReference>
<keyword evidence="3" id="KW-0902">Two-component regulatory system</keyword>
<evidence type="ECO:0000256" key="5">
    <source>
        <dbReference type="ARBA" id="ARBA00023125"/>
    </source>
</evidence>
<dbReference type="Pfam" id="PF00072">
    <property type="entry name" value="Response_reg"/>
    <property type="match status" value="1"/>
</dbReference>
<evidence type="ECO:0000256" key="3">
    <source>
        <dbReference type="ARBA" id="ARBA00023012"/>
    </source>
</evidence>
<dbReference type="CDD" id="cd00383">
    <property type="entry name" value="trans_reg_C"/>
    <property type="match status" value="1"/>
</dbReference>
<reference evidence="13" key="1">
    <citation type="submission" date="2008-08" db="EMBL/GenBank/DDBJ databases">
        <title>The complete genome sequence of Coprothermobacter proteolyticus strain ATCC 5245 / DSM 5265 / BT.</title>
        <authorList>
            <person name="Dodson R.J."/>
            <person name="Durkin A.S."/>
            <person name="Wu M."/>
            <person name="Eisen J."/>
            <person name="Sutton G."/>
        </authorList>
    </citation>
    <scope>NUCLEOTIDE SEQUENCE [LARGE SCALE GENOMIC DNA]</scope>
    <source>
        <strain evidence="13">ATCC 35245 / DSM 5265 / OCM 4 / BT</strain>
    </source>
</reference>
<dbReference type="InterPro" id="IPR001789">
    <property type="entry name" value="Sig_transdc_resp-reg_receiver"/>
</dbReference>
<feature type="modified residue" description="4-aspartylphosphate" evidence="8">
    <location>
        <position position="56"/>
    </location>
</feature>
<evidence type="ECO:0000256" key="1">
    <source>
        <dbReference type="ARBA" id="ARBA00013332"/>
    </source>
</evidence>
<dbReference type="PANTHER" id="PTHR48111">
    <property type="entry name" value="REGULATOR OF RPOS"/>
    <property type="match status" value="1"/>
</dbReference>
<feature type="domain" description="Response regulatory" evidence="10">
    <location>
        <begin position="7"/>
        <end position="120"/>
    </location>
</feature>
<dbReference type="Gene3D" id="6.10.250.690">
    <property type="match status" value="1"/>
</dbReference>
<dbReference type="SMART" id="SM00448">
    <property type="entry name" value="REC"/>
    <property type="match status" value="1"/>
</dbReference>
<dbReference type="Gene3D" id="3.40.50.2300">
    <property type="match status" value="1"/>
</dbReference>
<dbReference type="GO" id="GO:0000156">
    <property type="term" value="F:phosphorelay response regulator activity"/>
    <property type="evidence" value="ECO:0007669"/>
    <property type="project" value="TreeGrafter"/>
</dbReference>
<feature type="DNA-binding region" description="OmpR/PhoB-type" evidence="9">
    <location>
        <begin position="132"/>
        <end position="231"/>
    </location>
</feature>
<dbReference type="FunFam" id="1.10.10.10:FF:000018">
    <property type="entry name" value="DNA-binding response regulator ResD"/>
    <property type="match status" value="1"/>
</dbReference>
<dbReference type="GO" id="GO:0006355">
    <property type="term" value="P:regulation of DNA-templated transcription"/>
    <property type="evidence" value="ECO:0007669"/>
    <property type="project" value="InterPro"/>
</dbReference>
<keyword evidence="13" id="KW-1185">Reference proteome</keyword>
<evidence type="ECO:0000256" key="8">
    <source>
        <dbReference type="PROSITE-ProRule" id="PRU00169"/>
    </source>
</evidence>
<dbReference type="eggNOG" id="COG0745">
    <property type="taxonomic scope" value="Bacteria"/>
</dbReference>
<sequence length="236" mass="27440">MENQSETILVVEDDRNILDAIERKLTKEGFKVIKAMNGKEALEKFYAHQPNLVLLDLMLPLVDGKEILKEIRSQYDTPIIVVTAREEEVDRILGLELGADDYITKPFSLPELVARVRAVLRRTYGMKKTVGERRLVCDDIALDLRGHELRVNNRSYLLPKKQFELLRILMSRAGEVLTREYLLNEIWGADYYGDKRTLDVHIKWLRDKIEPNPNEPKYILTVRGVGYKFNGDVRKE</sequence>
<name>B5Y819_COPPD</name>
<dbReference type="Proteomes" id="UP000001732">
    <property type="component" value="Chromosome"/>
</dbReference>
<dbReference type="InterPro" id="IPR011006">
    <property type="entry name" value="CheY-like_superfamily"/>
</dbReference>
<dbReference type="GO" id="GO:0000976">
    <property type="term" value="F:transcription cis-regulatory region binding"/>
    <property type="evidence" value="ECO:0007669"/>
    <property type="project" value="TreeGrafter"/>
</dbReference>
<dbReference type="GO" id="GO:0032993">
    <property type="term" value="C:protein-DNA complex"/>
    <property type="evidence" value="ECO:0007669"/>
    <property type="project" value="TreeGrafter"/>
</dbReference>
<keyword evidence="6" id="KW-0804">Transcription</keyword>
<dbReference type="FunFam" id="3.40.50.2300:FF:000001">
    <property type="entry name" value="DNA-binding response regulator PhoB"/>
    <property type="match status" value="1"/>
</dbReference>
<evidence type="ECO:0000256" key="4">
    <source>
        <dbReference type="ARBA" id="ARBA00023015"/>
    </source>
</evidence>
<keyword evidence="2 8" id="KW-0597">Phosphoprotein</keyword>
<dbReference type="HOGENOM" id="CLU_000445_30_4_9"/>
<keyword evidence="4" id="KW-0805">Transcription regulation</keyword>
<dbReference type="InterPro" id="IPR016032">
    <property type="entry name" value="Sig_transdc_resp-reg_C-effctor"/>
</dbReference>